<evidence type="ECO:0000313" key="3">
    <source>
        <dbReference type="Proteomes" id="UP000315349"/>
    </source>
</evidence>
<feature type="region of interest" description="Disordered" evidence="1">
    <location>
        <begin position="1"/>
        <end position="47"/>
    </location>
</feature>
<sequence>MTGRSRTAEERTGVVGMGPDLGLRTIRGSGGSTGCHSGGGLNEDVEGEDVPTGRVVIFAAGEGGISVRSTGNGAIAAGPPGCA</sequence>
<gene>
    <name evidence="2" type="ORF">Spb1_02470</name>
</gene>
<dbReference type="KEGG" id="peh:Spb1_02470"/>
<dbReference type="EMBL" id="CP036299">
    <property type="protein sequence ID" value="QDV28384.1"/>
    <property type="molecule type" value="Genomic_DNA"/>
</dbReference>
<reference evidence="2 3" key="1">
    <citation type="submission" date="2019-02" db="EMBL/GenBank/DDBJ databases">
        <title>Deep-cultivation of Planctomycetes and their phenomic and genomic characterization uncovers novel biology.</title>
        <authorList>
            <person name="Wiegand S."/>
            <person name="Jogler M."/>
            <person name="Boedeker C."/>
            <person name="Pinto D."/>
            <person name="Vollmers J."/>
            <person name="Rivas-Marin E."/>
            <person name="Kohn T."/>
            <person name="Peeters S.H."/>
            <person name="Heuer A."/>
            <person name="Rast P."/>
            <person name="Oberbeckmann S."/>
            <person name="Bunk B."/>
            <person name="Jeske O."/>
            <person name="Meyerdierks A."/>
            <person name="Storesund J.E."/>
            <person name="Kallscheuer N."/>
            <person name="Luecker S."/>
            <person name="Lage O.M."/>
            <person name="Pohl T."/>
            <person name="Merkel B.J."/>
            <person name="Hornburger P."/>
            <person name="Mueller R.-W."/>
            <person name="Bruemmer F."/>
            <person name="Labrenz M."/>
            <person name="Spormann A.M."/>
            <person name="Op den Camp H."/>
            <person name="Overmann J."/>
            <person name="Amann R."/>
            <person name="Jetten M.S.M."/>
            <person name="Mascher T."/>
            <person name="Medema M.H."/>
            <person name="Devos D.P."/>
            <person name="Kaster A.-K."/>
            <person name="Ovreas L."/>
            <person name="Rohde M."/>
            <person name="Galperin M.Y."/>
            <person name="Jogler C."/>
        </authorList>
    </citation>
    <scope>NUCLEOTIDE SEQUENCE [LARGE SCALE GENOMIC DNA]</scope>
    <source>
        <strain evidence="2 3">Spb1</strain>
    </source>
</reference>
<organism evidence="2 3">
    <name type="scientific">Planctopirus ephydatiae</name>
    <dbReference type="NCBI Taxonomy" id="2528019"/>
    <lineage>
        <taxon>Bacteria</taxon>
        <taxon>Pseudomonadati</taxon>
        <taxon>Planctomycetota</taxon>
        <taxon>Planctomycetia</taxon>
        <taxon>Planctomycetales</taxon>
        <taxon>Planctomycetaceae</taxon>
        <taxon>Planctopirus</taxon>
    </lineage>
</organism>
<name>A0A518GIG4_9PLAN</name>
<feature type="compositionally biased region" description="Gly residues" evidence="1">
    <location>
        <begin position="28"/>
        <end position="41"/>
    </location>
</feature>
<dbReference type="Proteomes" id="UP000315349">
    <property type="component" value="Chromosome"/>
</dbReference>
<feature type="compositionally biased region" description="Basic and acidic residues" evidence="1">
    <location>
        <begin position="1"/>
        <end position="12"/>
    </location>
</feature>
<evidence type="ECO:0000313" key="2">
    <source>
        <dbReference type="EMBL" id="QDV28384.1"/>
    </source>
</evidence>
<evidence type="ECO:0000256" key="1">
    <source>
        <dbReference type="SAM" id="MobiDB-lite"/>
    </source>
</evidence>
<keyword evidence="3" id="KW-1185">Reference proteome</keyword>
<dbReference type="AlphaFoldDB" id="A0A518GIG4"/>
<accession>A0A518GIG4</accession>
<protein>
    <submittedName>
        <fullName evidence="2">Uncharacterized protein</fullName>
    </submittedName>
</protein>
<proteinExistence type="predicted"/>